<dbReference type="PANTHER" id="PTHR33355:SF11">
    <property type="entry name" value="WALL-ASSOCIATED RECEPTOR KINASE GALACTURONAN-BINDING DOMAIN-CONTAINING PROTEIN"/>
    <property type="match status" value="1"/>
</dbReference>
<dbReference type="Proteomes" id="UP001141806">
    <property type="component" value="Unassembled WGS sequence"/>
</dbReference>
<organism evidence="2 3">
    <name type="scientific">Protea cynaroides</name>
    <dbReference type="NCBI Taxonomy" id="273540"/>
    <lineage>
        <taxon>Eukaryota</taxon>
        <taxon>Viridiplantae</taxon>
        <taxon>Streptophyta</taxon>
        <taxon>Embryophyta</taxon>
        <taxon>Tracheophyta</taxon>
        <taxon>Spermatophyta</taxon>
        <taxon>Magnoliopsida</taxon>
        <taxon>Proteales</taxon>
        <taxon>Proteaceae</taxon>
        <taxon>Protea</taxon>
    </lineage>
</organism>
<keyword evidence="1" id="KW-0732">Signal</keyword>
<feature type="signal peptide" evidence="1">
    <location>
        <begin position="1"/>
        <end position="25"/>
    </location>
</feature>
<gene>
    <name evidence="2" type="ORF">NE237_002772</name>
</gene>
<keyword evidence="3" id="KW-1185">Reference proteome</keyword>
<accession>A0A9Q0QRZ0</accession>
<evidence type="ECO:0008006" key="4">
    <source>
        <dbReference type="Google" id="ProtNLM"/>
    </source>
</evidence>
<comment type="caution">
    <text evidence="2">The sequence shown here is derived from an EMBL/GenBank/DDBJ whole genome shotgun (WGS) entry which is preliminary data.</text>
</comment>
<feature type="chain" id="PRO_5040484852" description="Wall-associated receptor kinase C-terminal domain-containing protein" evidence="1">
    <location>
        <begin position="26"/>
        <end position="271"/>
    </location>
</feature>
<evidence type="ECO:0000313" key="2">
    <source>
        <dbReference type="EMBL" id="KAJ4969673.1"/>
    </source>
</evidence>
<dbReference type="OrthoDB" id="1870516at2759"/>
<sequence>MQRGTEIGLLLFLAFNLTLFSPSISHPTATNFCGKIPIQAPLSLQNSVESTLHRLILCKSEKLYFRTSIGLFPISSIDYRTKTLTISHSSCSSTLNFVSPSLLSAGFPSPPQPNSLLLFNCSRPTELTKPLLSVLKNCTHSYNCRAPSEAQEQEKGYSSCFFVDDSEKLKLGFHPKDWNCSHYNRVYKDSSLEEGFEMGTRISFEIPNHVPKICEECKRPHGNCGVGLRCVCHANECKDKVFSGCACIDPAGNILFSLLSLVLMMASFISS</sequence>
<reference evidence="2" key="1">
    <citation type="journal article" date="2023" name="Plant J.">
        <title>The genome of the king protea, Protea cynaroides.</title>
        <authorList>
            <person name="Chang J."/>
            <person name="Duong T.A."/>
            <person name="Schoeman C."/>
            <person name="Ma X."/>
            <person name="Roodt D."/>
            <person name="Barker N."/>
            <person name="Li Z."/>
            <person name="Van de Peer Y."/>
            <person name="Mizrachi E."/>
        </authorList>
    </citation>
    <scope>NUCLEOTIDE SEQUENCE</scope>
    <source>
        <tissue evidence="2">Young leaves</tissue>
    </source>
</reference>
<dbReference type="AlphaFoldDB" id="A0A9Q0QRZ0"/>
<protein>
    <recommendedName>
        <fullName evidence="4">Wall-associated receptor kinase C-terminal domain-containing protein</fullName>
    </recommendedName>
</protein>
<evidence type="ECO:0000256" key="1">
    <source>
        <dbReference type="SAM" id="SignalP"/>
    </source>
</evidence>
<dbReference type="PANTHER" id="PTHR33355">
    <property type="entry name" value="WALL-ASSOCIATED RECEPTOR KINASE CARBOXY-TERMINAL PROTEIN-RELATED"/>
    <property type="match status" value="1"/>
</dbReference>
<name>A0A9Q0QRZ0_9MAGN</name>
<dbReference type="EMBL" id="JAMYWD010000005">
    <property type="protein sequence ID" value="KAJ4969673.1"/>
    <property type="molecule type" value="Genomic_DNA"/>
</dbReference>
<proteinExistence type="predicted"/>
<evidence type="ECO:0000313" key="3">
    <source>
        <dbReference type="Proteomes" id="UP001141806"/>
    </source>
</evidence>